<dbReference type="InterPro" id="IPR010281">
    <property type="entry name" value="DUF885"/>
</dbReference>
<keyword evidence="1" id="KW-0472">Membrane</keyword>
<dbReference type="PANTHER" id="PTHR33361">
    <property type="entry name" value="GLR0591 PROTEIN"/>
    <property type="match status" value="1"/>
</dbReference>
<dbReference type="eggNOG" id="COG4805">
    <property type="taxonomic scope" value="Bacteria"/>
</dbReference>
<name>G4QK93_GLANF</name>
<dbReference type="KEGG" id="gni:GNIT_1165"/>
<reference evidence="2 3" key="1">
    <citation type="journal article" date="2011" name="J. Bacteriol.">
        <title>Complete genome sequence of seawater bacterium Glaciecola nitratireducens FR1064T.</title>
        <authorList>
            <person name="Bian F."/>
            <person name="Qin Q.L."/>
            <person name="Xie B.B."/>
            <person name="Shu Y.L."/>
            <person name="Zhang X.Y."/>
            <person name="Yu Y."/>
            <person name="Chen B."/>
            <person name="Chen X.L."/>
            <person name="Zhou B.C."/>
            <person name="Zhang Y.Z."/>
        </authorList>
    </citation>
    <scope>NUCLEOTIDE SEQUENCE [LARGE SCALE GENOMIC DNA]</scope>
    <source>
        <strain evidence="3">JCM 12485 / KCTC 12276 / FR1064</strain>
    </source>
</reference>
<dbReference type="RefSeq" id="WP_014108166.1">
    <property type="nucleotide sequence ID" value="NC_016041.1"/>
</dbReference>
<keyword evidence="1" id="KW-0812">Transmembrane</keyword>
<evidence type="ECO:0000313" key="2">
    <source>
        <dbReference type="EMBL" id="AEP29292.1"/>
    </source>
</evidence>
<dbReference type="PANTHER" id="PTHR33361:SF2">
    <property type="entry name" value="DUF885 DOMAIN-CONTAINING PROTEIN"/>
    <property type="match status" value="1"/>
</dbReference>
<dbReference type="HOGENOM" id="CLU_018914_1_0_6"/>
<keyword evidence="1" id="KW-1133">Transmembrane helix</keyword>
<dbReference type="AlphaFoldDB" id="G4QK93"/>
<accession>G4QK93</accession>
<evidence type="ECO:0000256" key="1">
    <source>
        <dbReference type="SAM" id="Phobius"/>
    </source>
</evidence>
<protein>
    <recommendedName>
        <fullName evidence="4">DUF885 domain-containing protein</fullName>
    </recommendedName>
</protein>
<evidence type="ECO:0000313" key="3">
    <source>
        <dbReference type="Proteomes" id="UP000009282"/>
    </source>
</evidence>
<evidence type="ECO:0008006" key="4">
    <source>
        <dbReference type="Google" id="ProtNLM"/>
    </source>
</evidence>
<gene>
    <name evidence="2" type="ordered locus">GNIT_1165</name>
</gene>
<sequence length="595" mass="68398">MRRLSNKPTSGATKLLSSIIYSVTIILLVTLSINTKADSNDDLHILLDRHWQQAEKEKVFFRTDPDAWKPNGKLADFSTEGMARRQAFNAQMLKDLSSIDTKQLSEQNLMSYRLFKYEREFEDKYYQYQDKYFPVNFLSGWHTYFAEAPANMAFLNSQDYDNFLVSLEDYPRFNQENIDLMKQGLKAGFVHACESFKNYEQSIQQHIVSRAEDSALFEPFTRFPSTFTSQQKETYSAKAKQLINAHVVPSYQEMFDFFTQQYMPNCRQQAGISSVEGGADYYAYAIEYYTTTTLSAQQIHDLGLAEVKRIKTEMLAIIDKVGFKEGSDDSADKKLSAFLQFLANSKQFYADSPQDVLEKTAFITQKMYGKLPFFFGNLPRNTFTIKGSASRGAFYMPPPDNRTPGTYFLTSVPSQQPLYNLEALSLHEAVPGHHLQNAIAMELDLPEFRRTLNHSAFSEGWGLYSERLGKEAGFYEDPYSDFGRLGYEMWRAVRLVVDTGIHAFGWSREQAIDYLAERTALTDKAVQDQIDRYISWPGQALSYKIGELKIRELRERVEKKQGSKFDIRVFHDAIIGNGSLPLAVLEEVIEEKFEL</sequence>
<keyword evidence="3" id="KW-1185">Reference proteome</keyword>
<proteinExistence type="predicted"/>
<feature type="transmembrane region" description="Helical" evidence="1">
    <location>
        <begin position="12"/>
        <end position="33"/>
    </location>
</feature>
<dbReference type="OrthoDB" id="9769898at2"/>
<dbReference type="Proteomes" id="UP000009282">
    <property type="component" value="Chromosome"/>
</dbReference>
<dbReference type="EMBL" id="CP003060">
    <property type="protein sequence ID" value="AEP29292.1"/>
    <property type="molecule type" value="Genomic_DNA"/>
</dbReference>
<organism evidence="2 3">
    <name type="scientific">Glaciecola nitratireducens (strain JCM 12485 / KCTC 12276 / FR1064)</name>
    <dbReference type="NCBI Taxonomy" id="1085623"/>
    <lineage>
        <taxon>Bacteria</taxon>
        <taxon>Pseudomonadati</taxon>
        <taxon>Pseudomonadota</taxon>
        <taxon>Gammaproteobacteria</taxon>
        <taxon>Alteromonadales</taxon>
        <taxon>Alteromonadaceae</taxon>
        <taxon>Brumicola</taxon>
    </lineage>
</organism>
<dbReference type="Pfam" id="PF05960">
    <property type="entry name" value="DUF885"/>
    <property type="match status" value="1"/>
</dbReference>